<evidence type="ECO:0000256" key="18">
    <source>
        <dbReference type="PROSITE-ProRule" id="PRU00169"/>
    </source>
</evidence>
<keyword evidence="10 25" id="KW-0418">Kinase</keyword>
<evidence type="ECO:0000256" key="14">
    <source>
        <dbReference type="ARBA" id="ARBA00023015"/>
    </source>
</evidence>
<evidence type="ECO:0000256" key="15">
    <source>
        <dbReference type="ARBA" id="ARBA00023125"/>
    </source>
</evidence>
<dbReference type="SUPFAM" id="SSF52172">
    <property type="entry name" value="CheY-like"/>
    <property type="match status" value="1"/>
</dbReference>
<sequence>MKLLVAEDEPKTGIYLQQGLREAGFTVDRVVTGTDAIDQMQTEAYDLLILDVMMPGLDGWGVVTRLRAAGQSVPVLFLTARDGVDDRVKGLELGADDYLVKPFAFSELLARVRTLLRRGHGSPPIQTNLQIGDLQVDLLKRRATRGGKRIDLTAKEFALLELLMRRRGEVLSKSLIASQVWDMNFDSDTNVIEVAIRRLRAKIDDDFEAKLLHTCPAVVAVLIIVGIAFNELSRHHFRALDAQALEEKLEAITQIAQEPGANSDQLKIRWHTLLGAHPDLSAVFLQADGSLFFAEPPQSSVPSLAQATEHDGVWEWESDGHMFRALKAPVSSSEATAPLTMWLVLDVTTHMHFFAMLERWFWGVLLASTVLSAALGWLVAKNGLRPVAKVTQTAASMSAGSLKERIPLEPVPDELRELITAFNSMLGRLDDSFIRLSNFSADIAHELRTPISNLRTHTEVILAQKRDSDVYEENLTSNLEELNRLSGIIDGMLFLAKSDNGLIVPEPVELDLGRVIGKLFGYYELLAEDKGIQLKASGSALIFADSVMIDRVVSNLLSNALRYTPSGETIEVYIQDYGSRVELRIENPGPKIPPEHQARIFDRFYRVDPARREGDGNAGLGLAIARSLMTAHGGTINCTSQRGRTAFTLTFLRPVGMQT</sequence>
<dbReference type="CDD" id="cd00075">
    <property type="entry name" value="HATPase"/>
    <property type="match status" value="1"/>
</dbReference>
<dbReference type="FunFam" id="1.10.10.10:FF:000005">
    <property type="entry name" value="Two-component system response regulator"/>
    <property type="match status" value="1"/>
</dbReference>
<name>M3USM2_ENTH1</name>
<dbReference type="GO" id="GO:0006355">
    <property type="term" value="P:regulation of DNA-templated transcription"/>
    <property type="evidence" value="ECO:0007669"/>
    <property type="project" value="InterPro"/>
</dbReference>
<dbReference type="SMART" id="SM00448">
    <property type="entry name" value="REC"/>
    <property type="match status" value="1"/>
</dbReference>
<dbReference type="CDD" id="cd19935">
    <property type="entry name" value="REC_OmpR_CusR-like"/>
    <property type="match status" value="1"/>
</dbReference>
<evidence type="ECO:0000256" key="1">
    <source>
        <dbReference type="ARBA" id="ARBA00000085"/>
    </source>
</evidence>
<dbReference type="CDD" id="cd00383">
    <property type="entry name" value="trans_reg_C"/>
    <property type="match status" value="1"/>
</dbReference>
<reference evidence="25 26" key="1">
    <citation type="submission" date="2013-01" db="EMBL/GenBank/DDBJ databases">
        <authorList>
            <person name="Hannick L."/>
            <person name="Zafar N."/>
            <person name="Lorenzi H."/>
            <person name="Ali I.A."/>
            <person name="Petri W.P."/>
            <person name="Caler E."/>
        </authorList>
    </citation>
    <scope>NUCLEOTIDE SEQUENCE [LARGE SCALE GENOMIC DNA]</scope>
    <source>
        <strain evidence="26">HM3:IMSS-B</strain>
    </source>
</reference>
<dbReference type="InterPro" id="IPR011006">
    <property type="entry name" value="CheY-like_superfamily"/>
</dbReference>
<evidence type="ECO:0000256" key="8">
    <source>
        <dbReference type="ARBA" id="ARBA00022692"/>
    </source>
</evidence>
<accession>M3USM2</accession>
<dbReference type="PROSITE" id="PS50109">
    <property type="entry name" value="HIS_KIN"/>
    <property type="match status" value="1"/>
</dbReference>
<evidence type="ECO:0000256" key="17">
    <source>
        <dbReference type="ARBA" id="ARBA00023163"/>
    </source>
</evidence>
<feature type="DNA-binding region" description="OmpR/PhoB-type" evidence="19">
    <location>
        <begin position="126"/>
        <end position="224"/>
    </location>
</feature>
<dbReference type="Pfam" id="PF00072">
    <property type="entry name" value="Response_reg"/>
    <property type="match status" value="1"/>
</dbReference>
<dbReference type="GO" id="GO:0000155">
    <property type="term" value="F:phosphorelay sensor kinase activity"/>
    <property type="evidence" value="ECO:0007669"/>
    <property type="project" value="InterPro"/>
</dbReference>
<keyword evidence="7" id="KW-0808">Transferase</keyword>
<dbReference type="SMART" id="SM00388">
    <property type="entry name" value="HisKA"/>
    <property type="match status" value="1"/>
</dbReference>
<evidence type="ECO:0000256" key="10">
    <source>
        <dbReference type="ARBA" id="ARBA00022777"/>
    </source>
</evidence>
<feature type="modified residue" description="4-aspartylphosphate" evidence="18">
    <location>
        <position position="51"/>
    </location>
</feature>
<evidence type="ECO:0000313" key="26">
    <source>
        <dbReference type="Proteomes" id="UP000030781"/>
    </source>
</evidence>
<dbReference type="AlphaFoldDB" id="M3USM2"/>
<dbReference type="InterPro" id="IPR003594">
    <property type="entry name" value="HATPase_dom"/>
</dbReference>
<keyword evidence="15 19" id="KW-0238">DNA-binding</keyword>
<keyword evidence="6 18" id="KW-0597">Phosphoprotein</keyword>
<dbReference type="InterPro" id="IPR006291">
    <property type="entry name" value="CusR-like"/>
</dbReference>
<dbReference type="InterPro" id="IPR001789">
    <property type="entry name" value="Sig_transdc_resp-reg_receiver"/>
</dbReference>
<feature type="domain" description="Histidine kinase" evidence="21">
    <location>
        <begin position="442"/>
        <end position="657"/>
    </location>
</feature>
<keyword evidence="14" id="KW-0805">Transcription regulation</keyword>
<dbReference type="SMART" id="SM00304">
    <property type="entry name" value="HAMP"/>
    <property type="match status" value="1"/>
</dbReference>
<keyword evidence="12 20" id="KW-1133">Transmembrane helix</keyword>
<dbReference type="GO" id="GO:0005524">
    <property type="term" value="F:ATP binding"/>
    <property type="evidence" value="ECO:0007669"/>
    <property type="project" value="UniProtKB-KW"/>
</dbReference>
<dbReference type="Gene3D" id="1.10.287.130">
    <property type="match status" value="1"/>
</dbReference>
<keyword evidence="8 20" id="KW-0812">Transmembrane</keyword>
<dbReference type="InterPro" id="IPR036388">
    <property type="entry name" value="WH-like_DNA-bd_sf"/>
</dbReference>
<feature type="domain" description="Response regulatory" evidence="22">
    <location>
        <begin position="2"/>
        <end position="116"/>
    </location>
</feature>
<dbReference type="Gene3D" id="1.10.10.10">
    <property type="entry name" value="Winged helix-like DNA-binding domain superfamily/Winged helix DNA-binding domain"/>
    <property type="match status" value="1"/>
</dbReference>
<evidence type="ECO:0000259" key="22">
    <source>
        <dbReference type="PROSITE" id="PS50110"/>
    </source>
</evidence>
<evidence type="ECO:0000256" key="6">
    <source>
        <dbReference type="ARBA" id="ARBA00022553"/>
    </source>
</evidence>
<comment type="subcellular location">
    <subcellularLocation>
        <location evidence="2">Cell inner membrane</location>
        <topology evidence="2">Multi-pass membrane protein</topology>
    </subcellularLocation>
</comment>
<dbReference type="PANTHER" id="PTHR45436">
    <property type="entry name" value="SENSOR HISTIDINE KINASE YKOH"/>
    <property type="match status" value="1"/>
</dbReference>
<dbReference type="Pfam" id="PF21085">
    <property type="entry name" value="CusS"/>
    <property type="match status" value="1"/>
</dbReference>
<dbReference type="InterPro" id="IPR036890">
    <property type="entry name" value="HATPase_C_sf"/>
</dbReference>
<dbReference type="PROSITE" id="PS51755">
    <property type="entry name" value="OMPR_PHOB"/>
    <property type="match status" value="1"/>
</dbReference>
<dbReference type="InterPro" id="IPR003661">
    <property type="entry name" value="HisK_dim/P_dom"/>
</dbReference>
<dbReference type="InterPro" id="IPR036097">
    <property type="entry name" value="HisK_dim/P_sf"/>
</dbReference>
<evidence type="ECO:0000313" key="25">
    <source>
        <dbReference type="EMBL" id="EMH77801.1"/>
    </source>
</evidence>
<dbReference type="SMR" id="M3USM2"/>
<protein>
    <recommendedName>
        <fullName evidence="3">histidine kinase</fullName>
        <ecNumber evidence="3">2.7.13.3</ecNumber>
    </recommendedName>
</protein>
<dbReference type="SMART" id="SM00862">
    <property type="entry name" value="Trans_reg_C"/>
    <property type="match status" value="1"/>
</dbReference>
<dbReference type="Pfam" id="PF00512">
    <property type="entry name" value="HisKA"/>
    <property type="match status" value="1"/>
</dbReference>
<dbReference type="InterPro" id="IPR004358">
    <property type="entry name" value="Sig_transdc_His_kin-like_C"/>
</dbReference>
<evidence type="ECO:0000256" key="13">
    <source>
        <dbReference type="ARBA" id="ARBA00023012"/>
    </source>
</evidence>
<dbReference type="Pfam" id="PF02518">
    <property type="entry name" value="HATPase_c"/>
    <property type="match status" value="1"/>
</dbReference>
<dbReference type="CDD" id="cd00082">
    <property type="entry name" value="HisKA"/>
    <property type="match status" value="1"/>
</dbReference>
<keyword evidence="16 20" id="KW-0472">Membrane</keyword>
<evidence type="ECO:0000256" key="7">
    <source>
        <dbReference type="ARBA" id="ARBA00022679"/>
    </source>
</evidence>
<evidence type="ECO:0000259" key="23">
    <source>
        <dbReference type="PROSITE" id="PS50885"/>
    </source>
</evidence>
<dbReference type="InterPro" id="IPR050428">
    <property type="entry name" value="TCS_sensor_his_kinase"/>
</dbReference>
<dbReference type="InterPro" id="IPR003660">
    <property type="entry name" value="HAMP_dom"/>
</dbReference>
<evidence type="ECO:0000256" key="16">
    <source>
        <dbReference type="ARBA" id="ARBA00023136"/>
    </source>
</evidence>
<proteinExistence type="predicted"/>
<dbReference type="InterPro" id="IPR001867">
    <property type="entry name" value="OmpR/PhoB-type_DNA-bd"/>
</dbReference>
<dbReference type="Gene3D" id="3.30.565.10">
    <property type="entry name" value="Histidine kinase-like ATPase, C-terminal domain"/>
    <property type="match status" value="1"/>
</dbReference>
<feature type="domain" description="OmpR/PhoB-type" evidence="24">
    <location>
        <begin position="126"/>
        <end position="224"/>
    </location>
</feature>
<evidence type="ECO:0000256" key="3">
    <source>
        <dbReference type="ARBA" id="ARBA00012438"/>
    </source>
</evidence>
<feature type="transmembrane region" description="Helical" evidence="20">
    <location>
        <begin position="360"/>
        <end position="380"/>
    </location>
</feature>
<dbReference type="InterPro" id="IPR005467">
    <property type="entry name" value="His_kinase_dom"/>
</dbReference>
<evidence type="ECO:0000256" key="9">
    <source>
        <dbReference type="ARBA" id="ARBA00022741"/>
    </source>
</evidence>
<dbReference type="PROSITE" id="PS50110">
    <property type="entry name" value="RESPONSE_REGULATORY"/>
    <property type="match status" value="1"/>
</dbReference>
<dbReference type="Pfam" id="PF00486">
    <property type="entry name" value="Trans_reg_C"/>
    <property type="match status" value="1"/>
</dbReference>
<dbReference type="GO" id="GO:0003677">
    <property type="term" value="F:DNA binding"/>
    <property type="evidence" value="ECO:0007669"/>
    <property type="project" value="UniProtKB-UniRule"/>
</dbReference>
<dbReference type="InterPro" id="IPR048590">
    <property type="entry name" value="CusS-like_sensor"/>
</dbReference>
<dbReference type="SUPFAM" id="SSF158472">
    <property type="entry name" value="HAMP domain-like"/>
    <property type="match status" value="1"/>
</dbReference>
<dbReference type="Gene3D" id="6.10.340.10">
    <property type="match status" value="1"/>
</dbReference>
<dbReference type="SUPFAM" id="SSF55874">
    <property type="entry name" value="ATPase domain of HSP90 chaperone/DNA topoisomerase II/histidine kinase"/>
    <property type="match status" value="1"/>
</dbReference>
<dbReference type="Gene3D" id="3.40.50.2300">
    <property type="match status" value="1"/>
</dbReference>
<dbReference type="FunFam" id="3.30.565.10:FF:000006">
    <property type="entry name" value="Sensor histidine kinase WalK"/>
    <property type="match status" value="1"/>
</dbReference>
<evidence type="ECO:0000256" key="12">
    <source>
        <dbReference type="ARBA" id="ARBA00022989"/>
    </source>
</evidence>
<dbReference type="Gene3D" id="6.10.250.690">
    <property type="match status" value="1"/>
</dbReference>
<keyword evidence="11" id="KW-0067">ATP-binding</keyword>
<dbReference type="PRINTS" id="PR00344">
    <property type="entry name" value="BCTRLSENSOR"/>
</dbReference>
<keyword evidence="17" id="KW-0804">Transcription</keyword>
<evidence type="ECO:0000256" key="4">
    <source>
        <dbReference type="ARBA" id="ARBA00022475"/>
    </source>
</evidence>
<dbReference type="VEuPathDB" id="AmoebaDB:EHI8A_091120"/>
<dbReference type="InterPro" id="IPR006290">
    <property type="entry name" value="CztS_silS_copS"/>
</dbReference>
<evidence type="ECO:0000256" key="19">
    <source>
        <dbReference type="PROSITE-ProRule" id="PRU01091"/>
    </source>
</evidence>
<dbReference type="EMBL" id="KB609914">
    <property type="protein sequence ID" value="EMH77801.1"/>
    <property type="molecule type" value="Genomic_DNA"/>
</dbReference>
<keyword evidence="4" id="KW-1003">Cell membrane</keyword>
<dbReference type="Proteomes" id="UP000030781">
    <property type="component" value="Unassembled WGS sequence"/>
</dbReference>
<evidence type="ECO:0000256" key="20">
    <source>
        <dbReference type="SAM" id="Phobius"/>
    </source>
</evidence>
<keyword evidence="9" id="KW-0547">Nucleotide-binding</keyword>
<evidence type="ECO:0000259" key="21">
    <source>
        <dbReference type="PROSITE" id="PS50109"/>
    </source>
</evidence>
<dbReference type="CDD" id="cd06225">
    <property type="entry name" value="HAMP"/>
    <property type="match status" value="1"/>
</dbReference>
<evidence type="ECO:0000256" key="11">
    <source>
        <dbReference type="ARBA" id="ARBA00022840"/>
    </source>
</evidence>
<dbReference type="Pfam" id="PF00672">
    <property type="entry name" value="HAMP"/>
    <property type="match status" value="1"/>
</dbReference>
<dbReference type="NCBIfam" id="TIGR01387">
    <property type="entry name" value="cztR_silR_copR"/>
    <property type="match status" value="1"/>
</dbReference>
<gene>
    <name evidence="25" type="ORF">EHI8A_091120</name>
</gene>
<dbReference type="NCBIfam" id="TIGR01386">
    <property type="entry name" value="cztS_silS_copS"/>
    <property type="match status" value="1"/>
</dbReference>
<feature type="domain" description="HAMP" evidence="23">
    <location>
        <begin position="381"/>
        <end position="434"/>
    </location>
</feature>
<dbReference type="SUPFAM" id="SSF47384">
    <property type="entry name" value="Homodimeric domain of signal transducing histidine kinase"/>
    <property type="match status" value="1"/>
</dbReference>
<dbReference type="EC" id="2.7.13.3" evidence="3"/>
<dbReference type="SMART" id="SM00387">
    <property type="entry name" value="HATPase_c"/>
    <property type="match status" value="1"/>
</dbReference>
<comment type="catalytic activity">
    <reaction evidence="1">
        <text>ATP + protein L-histidine = ADP + protein N-phospho-L-histidine.</text>
        <dbReference type="EC" id="2.7.13.3"/>
    </reaction>
</comment>
<evidence type="ECO:0000259" key="24">
    <source>
        <dbReference type="PROSITE" id="PS51755"/>
    </source>
</evidence>
<keyword evidence="5" id="KW-0997">Cell inner membrane</keyword>
<evidence type="ECO:0000256" key="5">
    <source>
        <dbReference type="ARBA" id="ARBA00022519"/>
    </source>
</evidence>
<dbReference type="GO" id="GO:0005886">
    <property type="term" value="C:plasma membrane"/>
    <property type="evidence" value="ECO:0007669"/>
    <property type="project" value="UniProtKB-SubCell"/>
</dbReference>
<dbReference type="PROSITE" id="PS50885">
    <property type="entry name" value="HAMP"/>
    <property type="match status" value="1"/>
</dbReference>
<dbReference type="OrthoDB" id="16389at2759"/>
<dbReference type="PANTHER" id="PTHR45436:SF15">
    <property type="entry name" value="SENSOR HISTIDINE KINASE CUSS"/>
    <property type="match status" value="1"/>
</dbReference>
<organism evidence="25 26">
    <name type="scientific">Entamoeba histolytica HM-1:IMSS-B</name>
    <dbReference type="NCBI Taxonomy" id="885319"/>
    <lineage>
        <taxon>Eukaryota</taxon>
        <taxon>Amoebozoa</taxon>
        <taxon>Evosea</taxon>
        <taxon>Archamoebae</taxon>
        <taxon>Mastigamoebida</taxon>
        <taxon>Entamoebidae</taxon>
        <taxon>Entamoeba</taxon>
    </lineage>
</organism>
<keyword evidence="13" id="KW-0902">Two-component regulatory system</keyword>
<evidence type="ECO:0000256" key="2">
    <source>
        <dbReference type="ARBA" id="ARBA00004429"/>
    </source>
</evidence>